<dbReference type="GO" id="GO:0016973">
    <property type="term" value="P:poly(A)+ mRNA export from nucleus"/>
    <property type="evidence" value="ECO:0007669"/>
    <property type="project" value="TreeGrafter"/>
</dbReference>
<dbReference type="GO" id="GO:0003723">
    <property type="term" value="F:RNA binding"/>
    <property type="evidence" value="ECO:0007669"/>
    <property type="project" value="TreeGrafter"/>
</dbReference>
<keyword evidence="5" id="KW-0677">Repeat</keyword>
<dbReference type="AlphaFoldDB" id="A0A6G1H950"/>
<dbReference type="PANTHER" id="PTHR10662">
    <property type="entry name" value="NUCLEAR RNA EXPORT FACTOR"/>
    <property type="match status" value="1"/>
</dbReference>
<feature type="region of interest" description="Disordered" evidence="8">
    <location>
        <begin position="212"/>
        <end position="231"/>
    </location>
</feature>
<dbReference type="Proteomes" id="UP000800041">
    <property type="component" value="Unassembled WGS sequence"/>
</dbReference>
<dbReference type="InterPro" id="IPR009060">
    <property type="entry name" value="UBA-like_sf"/>
</dbReference>
<dbReference type="GO" id="GO:0005634">
    <property type="term" value="C:nucleus"/>
    <property type="evidence" value="ECO:0007669"/>
    <property type="project" value="UniProtKB-SubCell"/>
</dbReference>
<dbReference type="Gene3D" id="1.10.8.10">
    <property type="entry name" value="DNA helicase RuvA subunit, C-terminal domain"/>
    <property type="match status" value="1"/>
</dbReference>
<name>A0A6G1H950_9PEZI</name>
<gene>
    <name evidence="11" type="ORF">K402DRAFT_401827</name>
</gene>
<dbReference type="EMBL" id="ML977144">
    <property type="protein sequence ID" value="KAF1989731.1"/>
    <property type="molecule type" value="Genomic_DNA"/>
</dbReference>
<accession>A0A6G1H950</accession>
<comment type="similarity">
    <text evidence="2">Belongs to the NXF family.</text>
</comment>
<reference evidence="11" key="1">
    <citation type="journal article" date="2020" name="Stud. Mycol.">
        <title>101 Dothideomycetes genomes: a test case for predicting lifestyles and emergence of pathogens.</title>
        <authorList>
            <person name="Haridas S."/>
            <person name="Albert R."/>
            <person name="Binder M."/>
            <person name="Bloem J."/>
            <person name="Labutti K."/>
            <person name="Salamov A."/>
            <person name="Andreopoulos B."/>
            <person name="Baker S."/>
            <person name="Barry K."/>
            <person name="Bills G."/>
            <person name="Bluhm B."/>
            <person name="Cannon C."/>
            <person name="Castanera R."/>
            <person name="Culley D."/>
            <person name="Daum C."/>
            <person name="Ezra D."/>
            <person name="Gonzalez J."/>
            <person name="Henrissat B."/>
            <person name="Kuo A."/>
            <person name="Liang C."/>
            <person name="Lipzen A."/>
            <person name="Lutzoni F."/>
            <person name="Magnuson J."/>
            <person name="Mondo S."/>
            <person name="Nolan M."/>
            <person name="Ohm R."/>
            <person name="Pangilinan J."/>
            <person name="Park H.-J."/>
            <person name="Ramirez L."/>
            <person name="Alfaro M."/>
            <person name="Sun H."/>
            <person name="Tritt A."/>
            <person name="Yoshinaga Y."/>
            <person name="Zwiers L.-H."/>
            <person name="Turgeon B."/>
            <person name="Goodwin S."/>
            <person name="Spatafora J."/>
            <person name="Crous P."/>
            <person name="Grigoriev I."/>
        </authorList>
    </citation>
    <scope>NUCLEOTIDE SEQUENCE</scope>
    <source>
        <strain evidence="11">CBS 113979</strain>
    </source>
</reference>
<dbReference type="InterPro" id="IPR001611">
    <property type="entry name" value="Leu-rich_rpt"/>
</dbReference>
<protein>
    <recommendedName>
        <fullName evidence="13">NTF2-like protein</fullName>
    </recommendedName>
</protein>
<dbReference type="SUPFAM" id="SSF54427">
    <property type="entry name" value="NTF2-like"/>
    <property type="match status" value="1"/>
</dbReference>
<evidence type="ECO:0000313" key="11">
    <source>
        <dbReference type="EMBL" id="KAF1989731.1"/>
    </source>
</evidence>
<evidence type="ECO:0000256" key="3">
    <source>
        <dbReference type="ARBA" id="ARBA00022448"/>
    </source>
</evidence>
<dbReference type="InterPro" id="IPR030217">
    <property type="entry name" value="NXF_fam"/>
</dbReference>
<evidence type="ECO:0008006" key="13">
    <source>
        <dbReference type="Google" id="ProtNLM"/>
    </source>
</evidence>
<dbReference type="Gene3D" id="3.10.450.50">
    <property type="match status" value="1"/>
</dbReference>
<dbReference type="InterPro" id="IPR005637">
    <property type="entry name" value="TAP_C_dom"/>
</dbReference>
<dbReference type="SUPFAM" id="SSF46934">
    <property type="entry name" value="UBA-like"/>
    <property type="match status" value="1"/>
</dbReference>
<dbReference type="Pfam" id="PF22602">
    <property type="entry name" value="NXF_NTF2"/>
    <property type="match status" value="1"/>
</dbReference>
<dbReference type="PROSITE" id="PS51281">
    <property type="entry name" value="TAP_C"/>
    <property type="match status" value="1"/>
</dbReference>
<keyword evidence="7" id="KW-0539">Nucleus</keyword>
<dbReference type="SUPFAM" id="SSF52058">
    <property type="entry name" value="L domain-like"/>
    <property type="match status" value="1"/>
</dbReference>
<keyword evidence="12" id="KW-1185">Reference proteome</keyword>
<dbReference type="PANTHER" id="PTHR10662:SF22">
    <property type="entry name" value="NUCLEAR RNA EXPORT FACTOR 1"/>
    <property type="match status" value="1"/>
</dbReference>
<proteinExistence type="inferred from homology"/>
<evidence type="ECO:0000256" key="8">
    <source>
        <dbReference type="SAM" id="MobiDB-lite"/>
    </source>
</evidence>
<evidence type="ECO:0000256" key="4">
    <source>
        <dbReference type="ARBA" id="ARBA00022614"/>
    </source>
</evidence>
<dbReference type="InterPro" id="IPR002075">
    <property type="entry name" value="NTF2_dom"/>
</dbReference>
<feature type="compositionally biased region" description="Gly residues" evidence="8">
    <location>
        <begin position="183"/>
        <end position="195"/>
    </location>
</feature>
<dbReference type="PROSITE" id="PS51450">
    <property type="entry name" value="LRR"/>
    <property type="match status" value="1"/>
</dbReference>
<evidence type="ECO:0000259" key="10">
    <source>
        <dbReference type="PROSITE" id="PS51281"/>
    </source>
</evidence>
<feature type="compositionally biased region" description="Polar residues" evidence="8">
    <location>
        <begin position="217"/>
        <end position="231"/>
    </location>
</feature>
<evidence type="ECO:0000313" key="12">
    <source>
        <dbReference type="Proteomes" id="UP000800041"/>
    </source>
</evidence>
<feature type="domain" description="NTF2" evidence="9">
    <location>
        <begin position="539"/>
        <end position="708"/>
    </location>
</feature>
<feature type="region of interest" description="Disordered" evidence="8">
    <location>
        <begin position="128"/>
        <end position="201"/>
    </location>
</feature>
<evidence type="ECO:0000256" key="2">
    <source>
        <dbReference type="ARBA" id="ARBA00009285"/>
    </source>
</evidence>
<feature type="compositionally biased region" description="Basic and acidic residues" evidence="8">
    <location>
        <begin position="144"/>
        <end position="158"/>
    </location>
</feature>
<dbReference type="Gene3D" id="3.80.10.10">
    <property type="entry name" value="Ribonuclease Inhibitor"/>
    <property type="match status" value="1"/>
</dbReference>
<keyword evidence="4" id="KW-0433">Leucine-rich repeat</keyword>
<organism evidence="11 12">
    <name type="scientific">Aulographum hederae CBS 113979</name>
    <dbReference type="NCBI Taxonomy" id="1176131"/>
    <lineage>
        <taxon>Eukaryota</taxon>
        <taxon>Fungi</taxon>
        <taxon>Dikarya</taxon>
        <taxon>Ascomycota</taxon>
        <taxon>Pezizomycotina</taxon>
        <taxon>Dothideomycetes</taxon>
        <taxon>Pleosporomycetidae</taxon>
        <taxon>Aulographales</taxon>
        <taxon>Aulographaceae</taxon>
    </lineage>
</organism>
<dbReference type="Pfam" id="PF03943">
    <property type="entry name" value="TAP_C"/>
    <property type="match status" value="1"/>
</dbReference>
<dbReference type="SMART" id="SM00804">
    <property type="entry name" value="TAP_C"/>
    <property type="match status" value="1"/>
</dbReference>
<dbReference type="PROSITE" id="PS50177">
    <property type="entry name" value="NTF2_DOMAIN"/>
    <property type="match status" value="1"/>
</dbReference>
<comment type="subcellular location">
    <subcellularLocation>
        <location evidence="1">Nucleus</location>
    </subcellularLocation>
</comment>
<dbReference type="OrthoDB" id="25872at2759"/>
<evidence type="ECO:0000256" key="5">
    <source>
        <dbReference type="ARBA" id="ARBA00022737"/>
    </source>
</evidence>
<sequence length="805" mass="88035">MTGMKQDGRLKSAWGKSARQQIECLHQPLHISPLHSESTTTTYFPEPRLDSTSAPGAVSGSEFKRFWPRPLSINQTQYSSRPPLFTKAFAVPANACKSIIASPFLFTQRPAKQSTHNSITITMTASVSARRGGNNGRGFAQKSDATRRQHTRTDRDGDLMMAGGATAAGVSKLGRGRPRGRAGARGQGSASGSGPGPERRTVNVAALERVVRRANDSNKQSAAAPTKSIGGSNRMLQQLRITNWKGSGASTNADGGVDALIKFLEKRGNTNMKRHAENRKIGFTPVKIKKYQVEGDALIIWVLPSEFVSFLKIDGYQFVGVNISVQKVEAKSTSPTRTSLNTSGGQPSSASELKALFTSVLEKRFNREQKLLDLSALGQDADLQAAGIFNAEARTVEKVFPAMMKVCDIIFKSAHYKKENVHSITLAGNSLASVGPVTTLAPTFKDLRNLDLSNNVLPDLPSMEAWRKKFPRLELLILSGNPLTVQVPQYKETMKAWYPRLRSVDNEQIRTDSEMMAANVDIKDSLPVLGPNWNDEGGLAEAFVTNFFVGYDNDRDALVDYYYDDETTFSLAVNSKAMGDPFHPSEPKQRGEWEDYIKFSRNLKAITHPPARNDRLHTGAANIKALFNKLPATRHPNILQESGKWSCDCQMQYGVPDARYPGGVGGFLITIHSEFEEVVSKKHRSFDRTFILGPGPNGVRVVKEMLTVRTYGGCHAWQPEQPMAAPSPALMAATPAVAPVPAPQGADGLTPEQKALVEEVTRQTNMKPEVSMMCLGETDWDLQRALAGFQTALANGNLGPEAFLS</sequence>
<evidence type="ECO:0000256" key="7">
    <source>
        <dbReference type="ARBA" id="ARBA00023242"/>
    </source>
</evidence>
<evidence type="ECO:0000256" key="6">
    <source>
        <dbReference type="ARBA" id="ARBA00022816"/>
    </source>
</evidence>
<dbReference type="InterPro" id="IPR018222">
    <property type="entry name" value="Nuclear_transport_factor_2_euk"/>
</dbReference>
<evidence type="ECO:0000259" key="9">
    <source>
        <dbReference type="PROSITE" id="PS50177"/>
    </source>
</evidence>
<dbReference type="InterPro" id="IPR032675">
    <property type="entry name" value="LRR_dom_sf"/>
</dbReference>
<feature type="domain" description="TAP-C" evidence="10">
    <location>
        <begin position="751"/>
        <end position="805"/>
    </location>
</feature>
<keyword evidence="3" id="KW-0813">Transport</keyword>
<keyword evidence="6" id="KW-0509">mRNA transport</keyword>
<dbReference type="CDD" id="cd14342">
    <property type="entry name" value="UBA_TAP-C"/>
    <property type="match status" value="1"/>
</dbReference>
<evidence type="ECO:0000256" key="1">
    <source>
        <dbReference type="ARBA" id="ARBA00004123"/>
    </source>
</evidence>
<dbReference type="InterPro" id="IPR032710">
    <property type="entry name" value="NTF2-like_dom_sf"/>
</dbReference>